<protein>
    <recommendedName>
        <fullName evidence="4">Ig-like domain-containing protein</fullName>
    </recommendedName>
</protein>
<organism evidence="2 3">
    <name type="scientific">candidate division CSSED10-310 bacterium</name>
    <dbReference type="NCBI Taxonomy" id="2855610"/>
    <lineage>
        <taxon>Bacteria</taxon>
        <taxon>Bacteria division CSSED10-310</taxon>
    </lineage>
</organism>
<keyword evidence="1" id="KW-0732">Signal</keyword>
<dbReference type="Proteomes" id="UP001594351">
    <property type="component" value="Unassembled WGS sequence"/>
</dbReference>
<evidence type="ECO:0000313" key="2">
    <source>
        <dbReference type="EMBL" id="MFC1853972.1"/>
    </source>
</evidence>
<dbReference type="EMBL" id="JBHPBY010000666">
    <property type="protein sequence ID" value="MFC1853972.1"/>
    <property type="molecule type" value="Genomic_DNA"/>
</dbReference>
<accession>A0ABV6Z6A5</accession>
<feature type="chain" id="PRO_5046005359" description="Ig-like domain-containing protein" evidence="1">
    <location>
        <begin position="24"/>
        <end position="248"/>
    </location>
</feature>
<reference evidence="2 3" key="1">
    <citation type="submission" date="2024-09" db="EMBL/GenBank/DDBJ databases">
        <title>Laminarin stimulates single cell rates of sulfate reduction while oxygen inhibits transcriptomic activity in coastal marine sediment.</title>
        <authorList>
            <person name="Lindsay M."/>
            <person name="Orcutt B."/>
            <person name="Emerson D."/>
            <person name="Stepanauskas R."/>
            <person name="D'Angelo T."/>
        </authorList>
    </citation>
    <scope>NUCLEOTIDE SEQUENCE [LARGE SCALE GENOMIC DNA]</scope>
    <source>
        <strain evidence="2">SAG AM-311-K15</strain>
    </source>
</reference>
<gene>
    <name evidence="2" type="ORF">ACFL27_27625</name>
</gene>
<name>A0ABV6Z6A5_UNCC1</name>
<sequence length="248" mass="26900">MTAISKKASFFLIIFMLSSSCFYSCLEDGGGESGHTAQIVCQIGLTKSMIESYAIIQIRLTVKQGDTTIWGPRTYDISAGGATLTEVEPGNGYTMLAEALSSDGTMVCSGVSNSFNAVADQTTDIGYVHLRCVGLDCTFMPGSVDPTYTFDWAISNSRPYAVQLQNLSIDLYSLNGAEIGTIDRTDRLNDYFGTTTIPANGSLTCEGWFWSNSNNSGTGWRMVWTYTGVDEWGYTVDCTCEVTCNNSP</sequence>
<proteinExistence type="predicted"/>
<evidence type="ECO:0000313" key="3">
    <source>
        <dbReference type="Proteomes" id="UP001594351"/>
    </source>
</evidence>
<evidence type="ECO:0000256" key="1">
    <source>
        <dbReference type="SAM" id="SignalP"/>
    </source>
</evidence>
<feature type="signal peptide" evidence="1">
    <location>
        <begin position="1"/>
        <end position="23"/>
    </location>
</feature>
<keyword evidence="3" id="KW-1185">Reference proteome</keyword>
<comment type="caution">
    <text evidence="2">The sequence shown here is derived from an EMBL/GenBank/DDBJ whole genome shotgun (WGS) entry which is preliminary data.</text>
</comment>
<evidence type="ECO:0008006" key="4">
    <source>
        <dbReference type="Google" id="ProtNLM"/>
    </source>
</evidence>
<dbReference type="PROSITE" id="PS51257">
    <property type="entry name" value="PROKAR_LIPOPROTEIN"/>
    <property type="match status" value="1"/>
</dbReference>